<name>A0AAJ7TEK5_PETMA</name>
<evidence type="ECO:0000256" key="2">
    <source>
        <dbReference type="ARBA" id="ARBA00004141"/>
    </source>
</evidence>
<sequence length="145" mass="15957">MAARGRVNMILSSVPLQFLLFLNGWYLGFFFIAEALIFIYKGQVLPYPSSNLALDIILLFVLTLIEIFRIFFCSKGNLTERKVPLSVGVGLTVPAVVLSVYLLLLQTYVLRVEVIINGILLALHGAELILSIVAIGTFARANTLG</sequence>
<dbReference type="GO" id="GO:0035869">
    <property type="term" value="C:ciliary transition zone"/>
    <property type="evidence" value="ECO:0007669"/>
    <property type="project" value="TreeGrafter"/>
</dbReference>
<evidence type="ECO:0000256" key="6">
    <source>
        <dbReference type="ARBA" id="ARBA00023273"/>
    </source>
</evidence>
<evidence type="ECO:0000313" key="8">
    <source>
        <dbReference type="Proteomes" id="UP001318040"/>
    </source>
</evidence>
<keyword evidence="4 7" id="KW-1133">Transmembrane helix</keyword>
<feature type="transmembrane region" description="Helical" evidence="7">
    <location>
        <begin position="115"/>
        <end position="139"/>
    </location>
</feature>
<evidence type="ECO:0000256" key="7">
    <source>
        <dbReference type="SAM" id="Phobius"/>
    </source>
</evidence>
<dbReference type="GO" id="GO:0016020">
    <property type="term" value="C:membrane"/>
    <property type="evidence" value="ECO:0007669"/>
    <property type="project" value="UniProtKB-SubCell"/>
</dbReference>
<feature type="transmembrane region" description="Helical" evidence="7">
    <location>
        <begin position="84"/>
        <end position="109"/>
    </location>
</feature>
<protein>
    <submittedName>
        <fullName evidence="9">Transmembrane protein 216-like</fullName>
    </submittedName>
</protein>
<dbReference type="RefSeq" id="XP_032815969.1">
    <property type="nucleotide sequence ID" value="XM_032960078.1"/>
</dbReference>
<dbReference type="GeneID" id="116945607"/>
<dbReference type="Proteomes" id="UP001318040">
    <property type="component" value="Chromosome 24"/>
</dbReference>
<keyword evidence="8" id="KW-1185">Reference proteome</keyword>
<dbReference type="KEGG" id="pmrn:116945607"/>
<feature type="transmembrane region" description="Helical" evidence="7">
    <location>
        <begin position="52"/>
        <end position="72"/>
    </location>
</feature>
<dbReference type="AlphaFoldDB" id="A0AAJ7TEK5"/>
<accession>A0AAJ7TEK5</accession>
<dbReference type="GO" id="GO:1905515">
    <property type="term" value="P:non-motile cilium assembly"/>
    <property type="evidence" value="ECO:0007669"/>
    <property type="project" value="TreeGrafter"/>
</dbReference>
<dbReference type="PANTHER" id="PTHR13531">
    <property type="entry name" value="GEO07735P1-RELATED-RELATED"/>
    <property type="match status" value="1"/>
</dbReference>
<reference evidence="9" key="1">
    <citation type="submission" date="2025-08" db="UniProtKB">
        <authorList>
            <consortium name="RefSeq"/>
        </authorList>
    </citation>
    <scope>IDENTIFICATION</scope>
    <source>
        <tissue evidence="9">Sperm</tissue>
    </source>
</reference>
<keyword evidence="5 7" id="KW-0472">Membrane</keyword>
<keyword evidence="3 7" id="KW-0812">Transmembrane</keyword>
<evidence type="ECO:0000256" key="5">
    <source>
        <dbReference type="ARBA" id="ARBA00023136"/>
    </source>
</evidence>
<evidence type="ECO:0000256" key="3">
    <source>
        <dbReference type="ARBA" id="ARBA00022692"/>
    </source>
</evidence>
<gene>
    <name evidence="9" type="primary">LOC116945607</name>
</gene>
<dbReference type="InterPro" id="IPR019184">
    <property type="entry name" value="Uncharacterised_TM-17"/>
</dbReference>
<evidence type="ECO:0000256" key="4">
    <source>
        <dbReference type="ARBA" id="ARBA00022989"/>
    </source>
</evidence>
<feature type="transmembrane region" description="Helical" evidence="7">
    <location>
        <begin position="20"/>
        <end position="40"/>
    </location>
</feature>
<evidence type="ECO:0000313" key="9">
    <source>
        <dbReference type="RefSeq" id="XP_032815969.1"/>
    </source>
</evidence>
<comment type="subcellular location">
    <subcellularLocation>
        <location evidence="1">Cell projection</location>
        <location evidence="1">Cilium</location>
    </subcellularLocation>
    <subcellularLocation>
        <location evidence="2">Membrane</location>
        <topology evidence="2">Multi-pass membrane protein</topology>
    </subcellularLocation>
</comment>
<proteinExistence type="predicted"/>
<keyword evidence="6" id="KW-0966">Cell projection</keyword>
<dbReference type="Pfam" id="PF09799">
    <property type="entry name" value="Transmemb_17"/>
    <property type="match status" value="1"/>
</dbReference>
<organism evidence="8 9">
    <name type="scientific">Petromyzon marinus</name>
    <name type="common">Sea lamprey</name>
    <dbReference type="NCBI Taxonomy" id="7757"/>
    <lineage>
        <taxon>Eukaryota</taxon>
        <taxon>Metazoa</taxon>
        <taxon>Chordata</taxon>
        <taxon>Craniata</taxon>
        <taxon>Vertebrata</taxon>
        <taxon>Cyclostomata</taxon>
        <taxon>Hyperoartia</taxon>
        <taxon>Petromyzontiformes</taxon>
        <taxon>Petromyzontidae</taxon>
        <taxon>Petromyzon</taxon>
    </lineage>
</organism>
<evidence type="ECO:0000256" key="1">
    <source>
        <dbReference type="ARBA" id="ARBA00004138"/>
    </source>
</evidence>
<dbReference type="PANTHER" id="PTHR13531:SF0">
    <property type="entry name" value="GEO07735P1-RELATED"/>
    <property type="match status" value="1"/>
</dbReference>